<evidence type="ECO:0000313" key="2">
    <source>
        <dbReference type="Proteomes" id="UP000832034"/>
    </source>
</evidence>
<organism evidence="1 2">
    <name type="scientific">Vitreoscilla stercoraria</name>
    <dbReference type="NCBI Taxonomy" id="61"/>
    <lineage>
        <taxon>Bacteria</taxon>
        <taxon>Pseudomonadati</taxon>
        <taxon>Pseudomonadota</taxon>
        <taxon>Betaproteobacteria</taxon>
        <taxon>Neisseriales</taxon>
        <taxon>Neisseriaceae</taxon>
        <taxon>Vitreoscilla</taxon>
    </lineage>
</organism>
<dbReference type="RefSeq" id="WP_019958215.1">
    <property type="nucleotide sequence ID" value="NZ_CP091512.1"/>
</dbReference>
<dbReference type="Proteomes" id="UP000832034">
    <property type="component" value="Chromosome"/>
</dbReference>
<sequence length="154" mass="18525">MRLWHHDLLPYLPRSQLLAQWRELNSIYAKEDQHVLINYVYEYPKEDLYAYSLMVVAQMQARGFQIRAWDKYEAYFAVYRTLKPSQLPRQPFAKHHDGAYLNVCFFNLYEKWVCGQKDYPIELFESLKNFWLTKTAAQNSDKEVFLNSLLRSIS</sequence>
<dbReference type="EMBL" id="CP091512">
    <property type="protein sequence ID" value="UOO92178.1"/>
    <property type="molecule type" value="Genomic_DNA"/>
</dbReference>
<proteinExistence type="predicted"/>
<reference evidence="1" key="2">
    <citation type="journal article" date="2022" name="Res Sq">
        <title>Evolution of multicellular longitudinally dividing oral cavity symbionts (Neisseriaceae).</title>
        <authorList>
            <person name="Nyongesa S."/>
            <person name="Weber P."/>
            <person name="Bernet E."/>
            <person name="Pullido F."/>
            <person name="Nieckarz M."/>
            <person name="Delaby M."/>
            <person name="Nieves C."/>
            <person name="Viehboeck T."/>
            <person name="Krause N."/>
            <person name="Rivera-Millot A."/>
            <person name="Nakamura A."/>
            <person name="Vischer N."/>
            <person name="VanNieuwenhze M."/>
            <person name="Brun Y."/>
            <person name="Cava F."/>
            <person name="Bulgheresi S."/>
            <person name="Veyrier F."/>
        </authorList>
    </citation>
    <scope>NUCLEOTIDE SEQUENCE</scope>
    <source>
        <strain evidence="1">SAG 1488-6</strain>
    </source>
</reference>
<dbReference type="InterPro" id="IPR004260">
    <property type="entry name" value="Pyr-dimer_DNA_glycosylase"/>
</dbReference>
<dbReference type="Pfam" id="PF03013">
    <property type="entry name" value="Pyr_excise"/>
    <property type="match status" value="1"/>
</dbReference>
<gene>
    <name evidence="1" type="ORF">LVJ81_11235</name>
</gene>
<protein>
    <submittedName>
        <fullName evidence="1">Pyrimidine dimer DNA glycosylase/endonuclease V</fullName>
    </submittedName>
</protein>
<reference evidence="1" key="1">
    <citation type="submission" date="2021-12" db="EMBL/GenBank/DDBJ databases">
        <authorList>
            <person name="Veyrier F.J."/>
        </authorList>
    </citation>
    <scope>NUCLEOTIDE SEQUENCE</scope>
    <source>
        <strain evidence="1">SAG 1488-6</strain>
    </source>
</reference>
<name>A0ABY4EC54_VITST</name>
<accession>A0ABY4EC54</accession>
<keyword evidence="2" id="KW-1185">Reference proteome</keyword>
<evidence type="ECO:0000313" key="1">
    <source>
        <dbReference type="EMBL" id="UOO92178.1"/>
    </source>
</evidence>